<feature type="coiled-coil region" evidence="4">
    <location>
        <begin position="121"/>
        <end position="155"/>
    </location>
</feature>
<dbReference type="InterPro" id="IPR011006">
    <property type="entry name" value="CheY-like_superfamily"/>
</dbReference>
<name>M1P0S3_DESSD</name>
<dbReference type="SUPFAM" id="SSF52172">
    <property type="entry name" value="CheY-like"/>
    <property type="match status" value="1"/>
</dbReference>
<dbReference type="SMART" id="SM00267">
    <property type="entry name" value="GGDEF"/>
    <property type="match status" value="1"/>
</dbReference>
<dbReference type="SUPFAM" id="SSF55073">
    <property type="entry name" value="Nucleotide cyclase"/>
    <property type="match status" value="1"/>
</dbReference>
<dbReference type="GO" id="GO:0043709">
    <property type="term" value="P:cell adhesion involved in single-species biofilm formation"/>
    <property type="evidence" value="ECO:0007669"/>
    <property type="project" value="TreeGrafter"/>
</dbReference>
<dbReference type="GO" id="GO:0052621">
    <property type="term" value="F:diguanylate cyclase activity"/>
    <property type="evidence" value="ECO:0007669"/>
    <property type="project" value="UniProtKB-EC"/>
</dbReference>
<dbReference type="InterPro" id="IPR043128">
    <property type="entry name" value="Rev_trsase/Diguanyl_cyclase"/>
</dbReference>
<comment type="catalytic activity">
    <reaction evidence="2">
        <text>2 GTP = 3',3'-c-di-GMP + 2 diphosphate</text>
        <dbReference type="Rhea" id="RHEA:24898"/>
        <dbReference type="ChEBI" id="CHEBI:33019"/>
        <dbReference type="ChEBI" id="CHEBI:37565"/>
        <dbReference type="ChEBI" id="CHEBI:58805"/>
        <dbReference type="EC" id="2.7.7.65"/>
    </reaction>
</comment>
<feature type="domain" description="GGDEF" evidence="6">
    <location>
        <begin position="186"/>
        <end position="320"/>
    </location>
</feature>
<evidence type="ECO:0000256" key="1">
    <source>
        <dbReference type="ARBA" id="ARBA00012528"/>
    </source>
</evidence>
<keyword evidence="8" id="KW-1185">Reference proteome</keyword>
<evidence type="ECO:0000313" key="7">
    <source>
        <dbReference type="EMBL" id="AGF77113.1"/>
    </source>
</evidence>
<dbReference type="eggNOG" id="COG3706">
    <property type="taxonomic scope" value="Bacteria"/>
</dbReference>
<evidence type="ECO:0000256" key="4">
    <source>
        <dbReference type="SAM" id="Coils"/>
    </source>
</evidence>
<dbReference type="GO" id="GO:0005886">
    <property type="term" value="C:plasma membrane"/>
    <property type="evidence" value="ECO:0007669"/>
    <property type="project" value="TreeGrafter"/>
</dbReference>
<dbReference type="PANTHER" id="PTHR45138">
    <property type="entry name" value="REGULATORY COMPONENTS OF SENSORY TRANSDUCTION SYSTEM"/>
    <property type="match status" value="1"/>
</dbReference>
<organism evidence="7 8">
    <name type="scientific">Desulfocapsa sulfexigens (strain DSM 10523 / SB164P1)</name>
    <dbReference type="NCBI Taxonomy" id="1167006"/>
    <lineage>
        <taxon>Bacteria</taxon>
        <taxon>Pseudomonadati</taxon>
        <taxon>Thermodesulfobacteriota</taxon>
        <taxon>Desulfobulbia</taxon>
        <taxon>Desulfobulbales</taxon>
        <taxon>Desulfocapsaceae</taxon>
        <taxon>Desulfocapsa</taxon>
    </lineage>
</organism>
<gene>
    <name evidence="7" type="ordered locus">UWK_00532</name>
</gene>
<dbReference type="CDD" id="cd01949">
    <property type="entry name" value="GGDEF"/>
    <property type="match status" value="1"/>
</dbReference>
<feature type="domain" description="Response regulatory" evidence="5">
    <location>
        <begin position="5"/>
        <end position="122"/>
    </location>
</feature>
<keyword evidence="3" id="KW-0597">Phosphoprotein</keyword>
<evidence type="ECO:0000313" key="8">
    <source>
        <dbReference type="Proteomes" id="UP000011721"/>
    </source>
</evidence>
<dbReference type="EMBL" id="CP003985">
    <property type="protein sequence ID" value="AGF77113.1"/>
    <property type="molecule type" value="Genomic_DNA"/>
</dbReference>
<dbReference type="InterPro" id="IPR001789">
    <property type="entry name" value="Sig_transdc_resp-reg_receiver"/>
</dbReference>
<dbReference type="InterPro" id="IPR000160">
    <property type="entry name" value="GGDEF_dom"/>
</dbReference>
<dbReference type="OrthoDB" id="9778432at2"/>
<dbReference type="EC" id="2.7.7.65" evidence="1"/>
<dbReference type="KEGG" id="dsf:UWK_00532"/>
<feature type="modified residue" description="4-aspartylphosphate" evidence="3">
    <location>
        <position position="54"/>
    </location>
</feature>
<dbReference type="SMART" id="SM00448">
    <property type="entry name" value="REC"/>
    <property type="match status" value="1"/>
</dbReference>
<sequence>MNTPEILVVDDRAENLLAMKRLFEDFDAEIYAVSSGNDALSLVLDHDFALILLDVQMPDMDGFETAEMIRLSDDKAHIPIIFVTAISKEQQHVFKGYESGAVDYIFKPVDGKILLSKAAFFLTLYRQKQELQQLIEELNQSKELIKKQNEALSHLALHDDLTGLYNRRHFNTMLKQEFYRSERYGSDLAILMLDLDHFKKVNDTKGHDFGDFVLKEFARRMKETSRPTDLVFRFGGEEFIILLPQTDLAGGIQVGEKIRKSCEKEMYSKGPLELSVTTSIGAAAIHSNKPQKTGDLIQMVDMALYQAKDGGRNRVVGYRGAKTSI</sequence>
<dbReference type="GO" id="GO:0000160">
    <property type="term" value="P:phosphorelay signal transduction system"/>
    <property type="evidence" value="ECO:0007669"/>
    <property type="project" value="InterPro"/>
</dbReference>
<dbReference type="NCBIfam" id="TIGR00254">
    <property type="entry name" value="GGDEF"/>
    <property type="match status" value="1"/>
</dbReference>
<accession>M1P0S3</accession>
<dbReference type="Gene3D" id="3.40.50.2300">
    <property type="match status" value="1"/>
</dbReference>
<evidence type="ECO:0000259" key="6">
    <source>
        <dbReference type="PROSITE" id="PS50887"/>
    </source>
</evidence>
<reference evidence="8" key="1">
    <citation type="journal article" date="2013" name="Stand. Genomic Sci.">
        <title>Complete genome sequence of Desulfocapsa sulfexigens, a marine deltaproteobacterium specialized in disproportionating inorganic sulfur compounds.</title>
        <authorList>
            <person name="Finster K.W."/>
            <person name="Kjeldsen K.U."/>
            <person name="Kube M."/>
            <person name="Reinhardt R."/>
            <person name="Mussmann M."/>
            <person name="Amann R."/>
            <person name="Schreiber L."/>
        </authorList>
    </citation>
    <scope>NUCLEOTIDE SEQUENCE [LARGE SCALE GENOMIC DNA]</scope>
    <source>
        <strain evidence="8">DSM 10523 / SB164P1</strain>
    </source>
</reference>
<dbReference type="PANTHER" id="PTHR45138:SF9">
    <property type="entry name" value="DIGUANYLATE CYCLASE DGCM-RELATED"/>
    <property type="match status" value="1"/>
</dbReference>
<evidence type="ECO:0000256" key="3">
    <source>
        <dbReference type="PROSITE-ProRule" id="PRU00169"/>
    </source>
</evidence>
<dbReference type="AlphaFoldDB" id="M1P0S3"/>
<dbReference type="InterPro" id="IPR029787">
    <property type="entry name" value="Nucleotide_cyclase"/>
</dbReference>
<dbReference type="Pfam" id="PF00990">
    <property type="entry name" value="GGDEF"/>
    <property type="match status" value="1"/>
</dbReference>
<evidence type="ECO:0000259" key="5">
    <source>
        <dbReference type="PROSITE" id="PS50110"/>
    </source>
</evidence>
<dbReference type="Gene3D" id="3.30.70.270">
    <property type="match status" value="1"/>
</dbReference>
<proteinExistence type="predicted"/>
<evidence type="ECO:0000256" key="2">
    <source>
        <dbReference type="ARBA" id="ARBA00034247"/>
    </source>
</evidence>
<dbReference type="STRING" id="1167006.UWK_00532"/>
<dbReference type="RefSeq" id="WP_015402811.1">
    <property type="nucleotide sequence ID" value="NC_020304.1"/>
</dbReference>
<dbReference type="PROSITE" id="PS50887">
    <property type="entry name" value="GGDEF"/>
    <property type="match status" value="1"/>
</dbReference>
<dbReference type="PROSITE" id="PS50110">
    <property type="entry name" value="RESPONSE_REGULATORY"/>
    <property type="match status" value="1"/>
</dbReference>
<dbReference type="Pfam" id="PF00072">
    <property type="entry name" value="Response_reg"/>
    <property type="match status" value="1"/>
</dbReference>
<keyword evidence="4" id="KW-0175">Coiled coil</keyword>
<protein>
    <recommendedName>
        <fullName evidence="1">diguanylate cyclase</fullName>
        <ecNumber evidence="1">2.7.7.65</ecNumber>
    </recommendedName>
</protein>
<dbReference type="GO" id="GO:1902201">
    <property type="term" value="P:negative regulation of bacterial-type flagellum-dependent cell motility"/>
    <property type="evidence" value="ECO:0007669"/>
    <property type="project" value="TreeGrafter"/>
</dbReference>
<dbReference type="FunFam" id="3.30.70.270:FF:000001">
    <property type="entry name" value="Diguanylate cyclase domain protein"/>
    <property type="match status" value="1"/>
</dbReference>
<dbReference type="InterPro" id="IPR050469">
    <property type="entry name" value="Diguanylate_Cyclase"/>
</dbReference>
<dbReference type="HOGENOM" id="CLU_000445_11_28_7"/>
<dbReference type="Proteomes" id="UP000011721">
    <property type="component" value="Chromosome"/>
</dbReference>